<keyword evidence="4" id="KW-1185">Reference proteome</keyword>
<evidence type="ECO:0000259" key="2">
    <source>
        <dbReference type="Pfam" id="PF19573"/>
    </source>
</evidence>
<dbReference type="Pfam" id="PF19573">
    <property type="entry name" value="DUF6089"/>
    <property type="match status" value="1"/>
</dbReference>
<dbReference type="InterPro" id="IPR011250">
    <property type="entry name" value="OMP/PagP_B-barrel"/>
</dbReference>
<evidence type="ECO:0000313" key="3">
    <source>
        <dbReference type="EMBL" id="TXK36634.1"/>
    </source>
</evidence>
<organism evidence="3 4">
    <name type="scientific">Pontibacter qinzhouensis</name>
    <dbReference type="NCBI Taxonomy" id="2603253"/>
    <lineage>
        <taxon>Bacteria</taxon>
        <taxon>Pseudomonadati</taxon>
        <taxon>Bacteroidota</taxon>
        <taxon>Cytophagia</taxon>
        <taxon>Cytophagales</taxon>
        <taxon>Hymenobacteraceae</taxon>
        <taxon>Pontibacter</taxon>
    </lineage>
</organism>
<feature type="region of interest" description="Disordered" evidence="1">
    <location>
        <begin position="271"/>
        <end position="309"/>
    </location>
</feature>
<dbReference type="EMBL" id="VRTY01000075">
    <property type="protein sequence ID" value="TXK36634.1"/>
    <property type="molecule type" value="Genomic_DNA"/>
</dbReference>
<dbReference type="AlphaFoldDB" id="A0A5C8JIT1"/>
<accession>A0A5C8JIT1</accession>
<sequence length="333" mass="37472">MKKISTLIIFILVIVLADVMDADAQRRFTARQRYSSVGVTVGAMNYFGDIVPKVNFSSFSTNATRPSVGVNFTRRVRPRVSLRGGFTWGRISGDDVNSNLGNEAENVGRFRRNLSFRNDIKELSGVAIFDLFENRNRYQLRPDFVPYGFIGVAVFHHNPKAYYERGSHPGLSESQDIATGWYALQPLGTEGQYTNLEGTASPYSRIQIAIPVGVGLRYRLNRFWDLSLEVGWRKTFTDYLDDASRGYVSKSDILAGTSSNPRAAAIFSDRSAEGPFRSEVQPDPSGTPYGRLSGYGTPQNQTRGNRTDDDWYFTTSFQLSYILNTAPRRPKFR</sequence>
<proteinExistence type="predicted"/>
<comment type="caution">
    <text evidence="3">The sequence shown here is derived from an EMBL/GenBank/DDBJ whole genome shotgun (WGS) entry which is preliminary data.</text>
</comment>
<evidence type="ECO:0000256" key="1">
    <source>
        <dbReference type="SAM" id="MobiDB-lite"/>
    </source>
</evidence>
<dbReference type="RefSeq" id="WP_147923027.1">
    <property type="nucleotide sequence ID" value="NZ_VRTY01000075.1"/>
</dbReference>
<protein>
    <recommendedName>
        <fullName evidence="2">DUF6089 domain-containing protein</fullName>
    </recommendedName>
</protein>
<name>A0A5C8JIT1_9BACT</name>
<dbReference type="OrthoDB" id="654178at2"/>
<feature type="domain" description="DUF6089" evidence="2">
    <location>
        <begin position="32"/>
        <end position="160"/>
    </location>
</feature>
<dbReference type="SUPFAM" id="SSF56925">
    <property type="entry name" value="OMPA-like"/>
    <property type="match status" value="1"/>
</dbReference>
<evidence type="ECO:0000313" key="4">
    <source>
        <dbReference type="Proteomes" id="UP000321926"/>
    </source>
</evidence>
<gene>
    <name evidence="3" type="ORF">FVR03_17330</name>
</gene>
<dbReference type="Proteomes" id="UP000321926">
    <property type="component" value="Unassembled WGS sequence"/>
</dbReference>
<reference evidence="3 4" key="1">
    <citation type="submission" date="2019-08" db="EMBL/GenBank/DDBJ databases">
        <authorList>
            <person name="Shi S."/>
        </authorList>
    </citation>
    <scope>NUCLEOTIDE SEQUENCE [LARGE SCALE GENOMIC DNA]</scope>
    <source>
        <strain evidence="3 4">GY10130</strain>
    </source>
</reference>
<dbReference type="InterPro" id="IPR045743">
    <property type="entry name" value="DUF6089"/>
</dbReference>